<evidence type="ECO:0000313" key="6">
    <source>
        <dbReference type="EMBL" id="KAK0398376.1"/>
    </source>
</evidence>
<feature type="transmembrane region" description="Helical" evidence="5">
    <location>
        <begin position="142"/>
        <end position="170"/>
    </location>
</feature>
<comment type="caution">
    <text evidence="6">The sequence shown here is derived from an EMBL/GenBank/DDBJ whole genome shotgun (WGS) entry which is preliminary data.</text>
</comment>
<organism evidence="6 7">
    <name type="scientific">Steinernema hermaphroditum</name>
    <dbReference type="NCBI Taxonomy" id="289476"/>
    <lineage>
        <taxon>Eukaryota</taxon>
        <taxon>Metazoa</taxon>
        <taxon>Ecdysozoa</taxon>
        <taxon>Nematoda</taxon>
        <taxon>Chromadorea</taxon>
        <taxon>Rhabditida</taxon>
        <taxon>Tylenchina</taxon>
        <taxon>Panagrolaimomorpha</taxon>
        <taxon>Strongyloidoidea</taxon>
        <taxon>Steinernematidae</taxon>
        <taxon>Steinernema</taxon>
    </lineage>
</organism>
<dbReference type="GO" id="GO:0012505">
    <property type="term" value="C:endomembrane system"/>
    <property type="evidence" value="ECO:0007669"/>
    <property type="project" value="UniProtKB-SubCell"/>
</dbReference>
<keyword evidence="4 5" id="KW-0472">Membrane</keyword>
<dbReference type="InterPro" id="IPR051115">
    <property type="entry name" value="LAPTM_transporter"/>
</dbReference>
<dbReference type="AlphaFoldDB" id="A0AA39H370"/>
<sequence>MRTPPTSTSMMSGRVSIVMHNNKTAYCGFHPDNRSNSSAAIIRTKSCTFDHPSAINYVPMAATMDCAGQHNIIDSQHLEKRFQCFFGCCHVVNGTKIFLVLYVVITVFGLMFGMVSAFVWTGIPILITSITIYALHKHKHKYLYPFLIISVVQLVVCLVMTLVIVAFAIANYETLKLILSHSLNFVPSPMYIVAVVGITVSVCFLLAFLHLWQITVIYRCLQYFEFAYHRERHMRLPQRMSSFQSERNNVAAMSTILENNLRGVVVGGVHGAGV</sequence>
<proteinExistence type="predicted"/>
<evidence type="ECO:0000256" key="3">
    <source>
        <dbReference type="ARBA" id="ARBA00022989"/>
    </source>
</evidence>
<keyword evidence="3 5" id="KW-1133">Transmembrane helix</keyword>
<evidence type="ECO:0000256" key="2">
    <source>
        <dbReference type="ARBA" id="ARBA00022692"/>
    </source>
</evidence>
<feature type="transmembrane region" description="Helical" evidence="5">
    <location>
        <begin position="84"/>
        <end position="105"/>
    </location>
</feature>
<evidence type="ECO:0000256" key="4">
    <source>
        <dbReference type="ARBA" id="ARBA00023136"/>
    </source>
</evidence>
<feature type="transmembrane region" description="Helical" evidence="5">
    <location>
        <begin position="190"/>
        <end position="212"/>
    </location>
</feature>
<dbReference type="Proteomes" id="UP001175271">
    <property type="component" value="Unassembled WGS sequence"/>
</dbReference>
<dbReference type="PANTHER" id="PTHR12479">
    <property type="entry name" value="LYSOSOMAL-ASSOCIATED TRANSMEMBRANE PROTEIN"/>
    <property type="match status" value="1"/>
</dbReference>
<name>A0AA39H370_9BILA</name>
<evidence type="ECO:0000256" key="1">
    <source>
        <dbReference type="ARBA" id="ARBA00004127"/>
    </source>
</evidence>
<reference evidence="6" key="1">
    <citation type="submission" date="2023-06" db="EMBL/GenBank/DDBJ databases">
        <title>Genomic analysis of the entomopathogenic nematode Steinernema hermaphroditum.</title>
        <authorList>
            <person name="Schwarz E.M."/>
            <person name="Heppert J.K."/>
            <person name="Baniya A."/>
            <person name="Schwartz H.T."/>
            <person name="Tan C.-H."/>
            <person name="Antoshechkin I."/>
            <person name="Sternberg P.W."/>
            <person name="Goodrich-Blair H."/>
            <person name="Dillman A.R."/>
        </authorList>
    </citation>
    <scope>NUCLEOTIDE SEQUENCE</scope>
    <source>
        <strain evidence="6">PS9179</strain>
        <tissue evidence="6">Whole animal</tissue>
    </source>
</reference>
<comment type="subcellular location">
    <subcellularLocation>
        <location evidence="1">Endomembrane system</location>
        <topology evidence="1">Multi-pass membrane protein</topology>
    </subcellularLocation>
</comment>
<gene>
    <name evidence="6" type="ORF">QR680_002566</name>
</gene>
<accession>A0AA39H370</accession>
<dbReference type="GO" id="GO:0005765">
    <property type="term" value="C:lysosomal membrane"/>
    <property type="evidence" value="ECO:0007669"/>
    <property type="project" value="TreeGrafter"/>
</dbReference>
<feature type="transmembrane region" description="Helical" evidence="5">
    <location>
        <begin position="111"/>
        <end position="135"/>
    </location>
</feature>
<keyword evidence="7" id="KW-1185">Reference proteome</keyword>
<evidence type="ECO:0000313" key="7">
    <source>
        <dbReference type="Proteomes" id="UP001175271"/>
    </source>
</evidence>
<dbReference type="EMBL" id="JAUCMV010000005">
    <property type="protein sequence ID" value="KAK0398376.1"/>
    <property type="molecule type" value="Genomic_DNA"/>
</dbReference>
<protein>
    <submittedName>
        <fullName evidence="6">Uncharacterized protein</fullName>
    </submittedName>
</protein>
<evidence type="ECO:0000256" key="5">
    <source>
        <dbReference type="SAM" id="Phobius"/>
    </source>
</evidence>
<dbReference type="PANTHER" id="PTHR12479:SF20">
    <property type="entry name" value="PROTEIN CBG06040"/>
    <property type="match status" value="1"/>
</dbReference>
<keyword evidence="2 5" id="KW-0812">Transmembrane</keyword>